<dbReference type="EMBL" id="RQPI01000006">
    <property type="protein sequence ID" value="RQW11154.1"/>
    <property type="molecule type" value="Genomic_DNA"/>
</dbReference>
<sequence>MKNKIIIPAAICFMDVSICLASWAWGAPREQIFRFNLYYSPISLDPALSNDSTSEEVITGVFEGLVRTGRNGEIEPAMAKSWTVSQDGRTYTFKLRGDAVWKWIGRTELQAALKNQFPLHSQSLQAVCHKYLFARDGAKQARKQGLHTKYPYKKKKHFNTKWVDQAFKIKGNTIYLSLGIQSGKRQQPIKITIPGLPDADIKEIELVYDRKLMISMSYDDGQAAAENQGNQTAGIDLGEIHSITATTTENKSIIITGRKVRSIHRLRNKKLAEIQKLMSKCHKGSRQWKKYNRAKKYILSKSERQLNDAIHKTTRQFVEWCRENEVKEAIVGQVEGVQRNTKKRKRKIVTQKLSNWSFGKLQKQLAYKLEAQGASMKTIDESYTSQQCPCCGKRKKTSSRNYNCSCGYTEHRDVHGSRGILSKYLHGDIRYLGETKEIKYLRIA</sequence>
<evidence type="ECO:0000256" key="3">
    <source>
        <dbReference type="ARBA" id="ARBA00022578"/>
    </source>
</evidence>
<name>A0A3N9P7R9_9BACL</name>
<dbReference type="InterPro" id="IPR010095">
    <property type="entry name" value="Cas12f1-like_TNB"/>
</dbReference>
<dbReference type="Gene3D" id="3.40.190.10">
    <property type="entry name" value="Periplasmic binding protein-like II"/>
    <property type="match status" value="1"/>
</dbReference>
<dbReference type="SUPFAM" id="SSF53850">
    <property type="entry name" value="Periplasmic binding protein-like II"/>
    <property type="match status" value="1"/>
</dbReference>
<reference evidence="8 9" key="1">
    <citation type="submission" date="2018-11" db="EMBL/GenBank/DDBJ databases">
        <title>Genome sequence of strain 7197.</title>
        <authorList>
            <person name="Gao J."/>
            <person name="Sun J."/>
        </authorList>
    </citation>
    <scope>NUCLEOTIDE SEQUENCE [LARGE SCALE GENOMIC DNA]</scope>
    <source>
        <strain evidence="8 9">7197</strain>
    </source>
</reference>
<evidence type="ECO:0000259" key="6">
    <source>
        <dbReference type="Pfam" id="PF01385"/>
    </source>
</evidence>
<comment type="caution">
    <text evidence="8">The sequence shown here is derived from an EMBL/GenBank/DDBJ whole genome shotgun (WGS) entry which is preliminary data.</text>
</comment>
<dbReference type="NCBIfam" id="NF040570">
    <property type="entry name" value="guided_TnpB"/>
    <property type="match status" value="1"/>
</dbReference>
<comment type="similarity">
    <text evidence="2">In the N-terminal section; belongs to the transposase 2 family.</text>
</comment>
<evidence type="ECO:0000256" key="4">
    <source>
        <dbReference type="ARBA" id="ARBA00023125"/>
    </source>
</evidence>
<dbReference type="InterPro" id="IPR051399">
    <property type="entry name" value="RNA-guided_DNA_endo/Transpos"/>
</dbReference>
<evidence type="ECO:0000313" key="8">
    <source>
        <dbReference type="EMBL" id="RQW11154.1"/>
    </source>
</evidence>
<proteinExistence type="inferred from homology"/>
<dbReference type="OrthoDB" id="4278026at2"/>
<keyword evidence="5" id="KW-0233">DNA recombination</keyword>
<protein>
    <submittedName>
        <fullName evidence="8">Transposase</fullName>
    </submittedName>
</protein>
<feature type="domain" description="Probable transposase IS891/IS1136/IS1341" evidence="6">
    <location>
        <begin position="221"/>
        <end position="336"/>
    </location>
</feature>
<gene>
    <name evidence="8" type="ORF">EH198_12555</name>
</gene>
<evidence type="ECO:0000313" key="9">
    <source>
        <dbReference type="Proteomes" id="UP000282529"/>
    </source>
</evidence>
<dbReference type="NCBIfam" id="TIGR01766">
    <property type="entry name" value="IS200/IS605 family accessory protein TnpB-like domain"/>
    <property type="match status" value="1"/>
</dbReference>
<dbReference type="GO" id="GO:0003677">
    <property type="term" value="F:DNA binding"/>
    <property type="evidence" value="ECO:0007669"/>
    <property type="project" value="UniProtKB-KW"/>
</dbReference>
<keyword evidence="4" id="KW-0238">DNA-binding</keyword>
<evidence type="ECO:0000256" key="5">
    <source>
        <dbReference type="ARBA" id="ARBA00023172"/>
    </source>
</evidence>
<dbReference type="Proteomes" id="UP000282529">
    <property type="component" value="Unassembled WGS sequence"/>
</dbReference>
<dbReference type="Pfam" id="PF07282">
    <property type="entry name" value="Cas12f1-like_TNB"/>
    <property type="match status" value="1"/>
</dbReference>
<feature type="domain" description="Cas12f1-like TNB" evidence="7">
    <location>
        <begin position="358"/>
        <end position="420"/>
    </location>
</feature>
<comment type="similarity">
    <text evidence="1">In the C-terminal section; belongs to the transposase 35 family.</text>
</comment>
<evidence type="ECO:0000259" key="7">
    <source>
        <dbReference type="Pfam" id="PF07282"/>
    </source>
</evidence>
<dbReference type="GO" id="GO:0032196">
    <property type="term" value="P:transposition"/>
    <property type="evidence" value="ECO:0007669"/>
    <property type="project" value="UniProtKB-KW"/>
</dbReference>
<dbReference type="PANTHER" id="PTHR30405">
    <property type="entry name" value="TRANSPOSASE"/>
    <property type="match status" value="1"/>
</dbReference>
<evidence type="ECO:0000256" key="1">
    <source>
        <dbReference type="ARBA" id="ARBA00008761"/>
    </source>
</evidence>
<dbReference type="Pfam" id="PF01385">
    <property type="entry name" value="OrfB_IS605"/>
    <property type="match status" value="1"/>
</dbReference>
<keyword evidence="3" id="KW-0815">Transposition</keyword>
<dbReference type="Gene3D" id="3.90.76.10">
    <property type="entry name" value="Dipeptide-binding Protein, Domain 1"/>
    <property type="match status" value="1"/>
</dbReference>
<dbReference type="RefSeq" id="WP_124695883.1">
    <property type="nucleotide sequence ID" value="NZ_JBHUFE010000031.1"/>
</dbReference>
<dbReference type="GO" id="GO:0006310">
    <property type="term" value="P:DNA recombination"/>
    <property type="evidence" value="ECO:0007669"/>
    <property type="project" value="UniProtKB-KW"/>
</dbReference>
<dbReference type="AlphaFoldDB" id="A0A3N9P7R9"/>
<evidence type="ECO:0000256" key="2">
    <source>
        <dbReference type="ARBA" id="ARBA00011044"/>
    </source>
</evidence>
<organism evidence="8 9">
    <name type="scientific">Paenibacillus rhizophilus</name>
    <dbReference type="NCBI Taxonomy" id="1850366"/>
    <lineage>
        <taxon>Bacteria</taxon>
        <taxon>Bacillati</taxon>
        <taxon>Bacillota</taxon>
        <taxon>Bacilli</taxon>
        <taxon>Bacillales</taxon>
        <taxon>Paenibacillaceae</taxon>
        <taxon>Paenibacillus</taxon>
    </lineage>
</organism>
<accession>A0A3N9P7R9</accession>
<dbReference type="InterPro" id="IPR001959">
    <property type="entry name" value="Transposase"/>
</dbReference>
<dbReference type="PANTHER" id="PTHR30405:SF11">
    <property type="entry name" value="RNA-GUIDED DNA ENDONUCLEASE RV2885C-RELATED"/>
    <property type="match status" value="1"/>
</dbReference>
<keyword evidence="9" id="KW-1185">Reference proteome</keyword>